<keyword evidence="5" id="KW-1185">Reference proteome</keyword>
<keyword evidence="1" id="KW-0812">Transmembrane</keyword>
<evidence type="ECO:0008006" key="6">
    <source>
        <dbReference type="Google" id="ProtNLM"/>
    </source>
</evidence>
<gene>
    <name evidence="4" type="ORF">BFS30_13000</name>
</gene>
<evidence type="ECO:0000313" key="5">
    <source>
        <dbReference type="Proteomes" id="UP000094313"/>
    </source>
</evidence>
<dbReference type="Proteomes" id="UP000094313">
    <property type="component" value="Chromosome"/>
</dbReference>
<dbReference type="KEGG" id="psty:BFS30_13000"/>
<name>A0A1D7QQ16_9SPHI</name>
<dbReference type="PANTHER" id="PTHR30273">
    <property type="entry name" value="PERIPLASMIC SIGNAL SENSOR AND SIGMA FACTOR ACTIVATOR FECR-RELATED"/>
    <property type="match status" value="1"/>
</dbReference>
<feature type="domain" description="FecR protein" evidence="2">
    <location>
        <begin position="157"/>
        <end position="251"/>
    </location>
</feature>
<dbReference type="Pfam" id="PF04773">
    <property type="entry name" value="FecR"/>
    <property type="match status" value="1"/>
</dbReference>
<sequence length="372" mass="41758">MLWTKTATIAELEEVMEHYLQFEEETGVFELPSPDFIKALESRLDLLDQQPVAIKNRLWYAVAAAVALIAFGIFFYTQPHPPKSSVSLVNGTDLLPGKHQAVLTLANGSKISLTDLGRGKLATEAGVILEKSGDGQISYTTKEHTPSLKNEQLRYNTISTPKGGLYQVILPDGTKVWLNAASSLKYPVQFASQERRVMLTGEAYFEVSKRKAQPFLVSTDQQEIKVLGTHFNVNSYQDDHQTLTTLLEGRVSVSPLTHPSTQKILLPGQQSRLRGTEITLAQVNTEAVMAWKRNLFSFNHADLKMIMTEFSRWYDVPVVFEGTMSQQRFSGEVSKNIKASEFLEILSSFKVKFRIEGKGRDKQQSRIIVSIK</sequence>
<dbReference type="InterPro" id="IPR006860">
    <property type="entry name" value="FecR"/>
</dbReference>
<dbReference type="InterPro" id="IPR012373">
    <property type="entry name" value="Ferrdict_sens_TM"/>
</dbReference>
<dbReference type="PIRSF" id="PIRSF018266">
    <property type="entry name" value="FecR"/>
    <property type="match status" value="1"/>
</dbReference>
<dbReference type="PANTHER" id="PTHR30273:SF2">
    <property type="entry name" value="PROTEIN FECR"/>
    <property type="match status" value="1"/>
</dbReference>
<evidence type="ECO:0000259" key="3">
    <source>
        <dbReference type="Pfam" id="PF16344"/>
    </source>
</evidence>
<keyword evidence="1" id="KW-0472">Membrane</keyword>
<organism evidence="4 5">
    <name type="scientific">Pedobacter steynii</name>
    <dbReference type="NCBI Taxonomy" id="430522"/>
    <lineage>
        <taxon>Bacteria</taxon>
        <taxon>Pseudomonadati</taxon>
        <taxon>Bacteroidota</taxon>
        <taxon>Sphingobacteriia</taxon>
        <taxon>Sphingobacteriales</taxon>
        <taxon>Sphingobacteriaceae</taxon>
        <taxon>Pedobacter</taxon>
    </lineage>
</organism>
<protein>
    <recommendedName>
        <fullName evidence="6">FecR protein</fullName>
    </recommendedName>
</protein>
<reference evidence="4 5" key="1">
    <citation type="submission" date="2016-08" db="EMBL/GenBank/DDBJ databases">
        <authorList>
            <person name="Seilhamer J.J."/>
        </authorList>
    </citation>
    <scope>NUCLEOTIDE SEQUENCE [LARGE SCALE GENOMIC DNA]</scope>
    <source>
        <strain evidence="4 5">DX4</strain>
    </source>
</reference>
<keyword evidence="1" id="KW-1133">Transmembrane helix</keyword>
<accession>A0A1D7QQ16</accession>
<dbReference type="GO" id="GO:0016989">
    <property type="term" value="F:sigma factor antagonist activity"/>
    <property type="evidence" value="ECO:0007669"/>
    <property type="project" value="TreeGrafter"/>
</dbReference>
<evidence type="ECO:0000259" key="2">
    <source>
        <dbReference type="Pfam" id="PF04773"/>
    </source>
</evidence>
<dbReference type="FunFam" id="2.60.120.1440:FF:000001">
    <property type="entry name" value="Putative anti-sigma factor"/>
    <property type="match status" value="1"/>
</dbReference>
<dbReference type="Gene3D" id="2.60.120.1440">
    <property type="match status" value="1"/>
</dbReference>
<evidence type="ECO:0000313" key="4">
    <source>
        <dbReference type="EMBL" id="AOM80762.1"/>
    </source>
</evidence>
<dbReference type="Pfam" id="PF16344">
    <property type="entry name" value="FecR_C"/>
    <property type="match status" value="1"/>
</dbReference>
<feature type="transmembrane region" description="Helical" evidence="1">
    <location>
        <begin position="58"/>
        <end position="77"/>
    </location>
</feature>
<proteinExistence type="predicted"/>
<feature type="domain" description="Protein FecR C-terminal" evidence="3">
    <location>
        <begin position="296"/>
        <end position="358"/>
    </location>
</feature>
<dbReference type="Gene3D" id="3.55.50.30">
    <property type="match status" value="1"/>
</dbReference>
<evidence type="ECO:0000256" key="1">
    <source>
        <dbReference type="SAM" id="Phobius"/>
    </source>
</evidence>
<dbReference type="InterPro" id="IPR032508">
    <property type="entry name" value="FecR_C"/>
</dbReference>
<dbReference type="EMBL" id="CP017141">
    <property type="protein sequence ID" value="AOM80762.1"/>
    <property type="molecule type" value="Genomic_DNA"/>
</dbReference>
<dbReference type="AlphaFoldDB" id="A0A1D7QQ16"/>